<evidence type="ECO:0000313" key="5">
    <source>
        <dbReference type="EMBL" id="MBL3690298.1"/>
    </source>
</evidence>
<dbReference type="RefSeq" id="WP_202382403.1">
    <property type="nucleotide sequence ID" value="NZ_BAAAMA010000001.1"/>
</dbReference>
<dbReference type="SUPFAM" id="SSF53383">
    <property type="entry name" value="PLP-dependent transferases"/>
    <property type="match status" value="1"/>
</dbReference>
<evidence type="ECO:0000256" key="3">
    <source>
        <dbReference type="ARBA" id="ARBA00022898"/>
    </source>
</evidence>
<dbReference type="Gene3D" id="3.90.1150.10">
    <property type="entry name" value="Aspartate Aminotransferase, domain 1"/>
    <property type="match status" value="1"/>
</dbReference>
<reference evidence="5 6" key="1">
    <citation type="submission" date="2018-09" db="EMBL/GenBank/DDBJ databases">
        <title>Comparative genomics of Leucobacter spp.</title>
        <authorList>
            <person name="Reis A.C."/>
            <person name="Kolvenbach B.A."/>
            <person name="Corvini P.F.X."/>
            <person name="Nunes O.C."/>
        </authorList>
    </citation>
    <scope>NUCLEOTIDE SEQUENCE [LARGE SCALE GENOMIC DNA]</scope>
    <source>
        <strain evidence="5 6">L-1</strain>
    </source>
</reference>
<dbReference type="InterPro" id="IPR039429">
    <property type="entry name" value="SHMT-like_dom"/>
</dbReference>
<dbReference type="EMBL" id="QYAD01000003">
    <property type="protein sequence ID" value="MBL3690298.1"/>
    <property type="molecule type" value="Genomic_DNA"/>
</dbReference>
<comment type="cofactor">
    <cofactor evidence="1">
        <name>pyridoxal 5'-phosphate</name>
        <dbReference type="ChEBI" id="CHEBI:597326"/>
    </cofactor>
</comment>
<feature type="domain" description="Serine hydroxymethyltransferase-like" evidence="4">
    <location>
        <begin position="54"/>
        <end position="410"/>
    </location>
</feature>
<proteinExistence type="inferred from homology"/>
<dbReference type="InterPro" id="IPR015421">
    <property type="entry name" value="PyrdxlP-dep_Trfase_major"/>
</dbReference>
<dbReference type="Gene3D" id="3.40.640.10">
    <property type="entry name" value="Type I PLP-dependent aspartate aminotransferase-like (Major domain)"/>
    <property type="match status" value="1"/>
</dbReference>
<dbReference type="PANTHER" id="PTHR11680">
    <property type="entry name" value="SERINE HYDROXYMETHYLTRANSFERASE"/>
    <property type="match status" value="1"/>
</dbReference>
<dbReference type="Proteomes" id="UP001646141">
    <property type="component" value="Unassembled WGS sequence"/>
</dbReference>
<evidence type="ECO:0000313" key="6">
    <source>
        <dbReference type="Proteomes" id="UP001646141"/>
    </source>
</evidence>
<protein>
    <submittedName>
        <fullName evidence="5">Glycine hydroxymethyltransferase</fullName>
    </submittedName>
</protein>
<dbReference type="InterPro" id="IPR049943">
    <property type="entry name" value="Ser_HO-MeTrfase-like"/>
</dbReference>
<evidence type="ECO:0000256" key="1">
    <source>
        <dbReference type="ARBA" id="ARBA00001933"/>
    </source>
</evidence>
<dbReference type="PANTHER" id="PTHR11680:SF35">
    <property type="entry name" value="SERINE HYDROXYMETHYLTRANSFERASE 1"/>
    <property type="match status" value="1"/>
</dbReference>
<comment type="similarity">
    <text evidence="2">Belongs to the SHMT family.</text>
</comment>
<dbReference type="Pfam" id="PF00464">
    <property type="entry name" value="SHMT"/>
    <property type="match status" value="1"/>
</dbReference>
<name>A0ABS1SQ53_9MICO</name>
<keyword evidence="6" id="KW-1185">Reference proteome</keyword>
<keyword evidence="3" id="KW-0663">Pyridoxal phosphate</keyword>
<dbReference type="InterPro" id="IPR015424">
    <property type="entry name" value="PyrdxlP-dep_Trfase"/>
</dbReference>
<evidence type="ECO:0000259" key="4">
    <source>
        <dbReference type="Pfam" id="PF00464"/>
    </source>
</evidence>
<organism evidence="5 6">
    <name type="scientific">Leucobacter chromiireducens subsp. chromiireducens</name>
    <dbReference type="NCBI Taxonomy" id="660067"/>
    <lineage>
        <taxon>Bacteria</taxon>
        <taxon>Bacillati</taxon>
        <taxon>Actinomycetota</taxon>
        <taxon>Actinomycetes</taxon>
        <taxon>Micrococcales</taxon>
        <taxon>Microbacteriaceae</taxon>
        <taxon>Leucobacter</taxon>
    </lineage>
</organism>
<dbReference type="InterPro" id="IPR015422">
    <property type="entry name" value="PyrdxlP-dep_Trfase_small"/>
</dbReference>
<accession>A0ABS1SQ53</accession>
<evidence type="ECO:0000256" key="2">
    <source>
        <dbReference type="ARBA" id="ARBA00006376"/>
    </source>
</evidence>
<sequence length="443" mass="45822">MSALLDTPLIPWGSPAAQRRTAQLLKANQQQDAATVTAAVHAAQNAQLDIGGARGLNLYAGSNVLSPRVRAAHESDLAPRPALGWPGEKIQPALEHVEELEVIAAQQLRRAFSAKFADGRFVTATLANLAAYAAFTEPGDTIATLSPSAGSHASHLAAGTAGVRGLRGSYLPSNPHTGDIDAAELDAFVVARRPRIILVGGSVIQFATQIAPLRDAADRVGAILIFDASHVAGLIAAGAFPNPLDEGVDLLTFSTYKTLAGPAGGAVATNSAEVAERLSDALYPMLSSNYDPARLGPLAIATAEAVEQRPAWAQRTIELAVALGERLAAHGMSVQAIERGVTATHQVVVDVAAFGGGTAAMRTLESGGVYVGACRLVGQASDAPPQGIRIGTQEIVRLGAGFEHAEPIAQQIAALLRGDAGTEEVSRALRRSFGADLWGRPAP</sequence>
<gene>
    <name evidence="5" type="ORF">D3226_10040</name>
</gene>
<comment type="caution">
    <text evidence="5">The sequence shown here is derived from an EMBL/GenBank/DDBJ whole genome shotgun (WGS) entry which is preliminary data.</text>
</comment>